<dbReference type="PRINTS" id="PR00786">
    <property type="entry name" value="NEPRILYSIN"/>
</dbReference>
<evidence type="ECO:0000256" key="3">
    <source>
        <dbReference type="ARBA" id="ARBA00022670"/>
    </source>
</evidence>
<dbReference type="InterPro" id="IPR000718">
    <property type="entry name" value="Peptidase_M13"/>
</dbReference>
<keyword evidence="7" id="KW-0482">Metalloprotease</keyword>
<dbReference type="InterPro" id="IPR008753">
    <property type="entry name" value="Peptidase_M13_N"/>
</dbReference>
<dbReference type="Proteomes" id="UP000034164">
    <property type="component" value="Unassembled WGS sequence"/>
</dbReference>
<evidence type="ECO:0000256" key="6">
    <source>
        <dbReference type="ARBA" id="ARBA00022833"/>
    </source>
</evidence>
<proteinExistence type="inferred from homology"/>
<evidence type="ECO:0000259" key="9">
    <source>
        <dbReference type="Pfam" id="PF01431"/>
    </source>
</evidence>
<protein>
    <recommendedName>
        <fullName evidence="13">Endothelin-converting enzyme</fullName>
    </recommendedName>
</protein>
<dbReference type="PROSITE" id="PS51885">
    <property type="entry name" value="NEPRILYSIN"/>
    <property type="match status" value="1"/>
</dbReference>
<evidence type="ECO:0008006" key="13">
    <source>
        <dbReference type="Google" id="ProtNLM"/>
    </source>
</evidence>
<feature type="domain" description="Peptidase M13 N-terminal" evidence="10">
    <location>
        <begin position="134"/>
        <end position="497"/>
    </location>
</feature>
<keyword evidence="4" id="KW-0479">Metal-binding</keyword>
<dbReference type="GO" id="GO:0016485">
    <property type="term" value="P:protein processing"/>
    <property type="evidence" value="ECO:0007669"/>
    <property type="project" value="TreeGrafter"/>
</dbReference>
<evidence type="ECO:0000313" key="12">
    <source>
        <dbReference type="Proteomes" id="UP000034164"/>
    </source>
</evidence>
<evidence type="ECO:0000256" key="7">
    <source>
        <dbReference type="ARBA" id="ARBA00023049"/>
    </source>
</evidence>
<dbReference type="EMBL" id="LCZI01000695">
    <property type="protein sequence ID" value="KKZ65150.1"/>
    <property type="molecule type" value="Genomic_DNA"/>
</dbReference>
<comment type="similarity">
    <text evidence="2">Belongs to the peptidase M13 family.</text>
</comment>
<evidence type="ECO:0000256" key="5">
    <source>
        <dbReference type="ARBA" id="ARBA00022801"/>
    </source>
</evidence>
<reference evidence="12" key="1">
    <citation type="journal article" date="2015" name="PLoS Genet.">
        <title>The dynamic genome and transcriptome of the human fungal pathogen Blastomyces and close relative Emmonsia.</title>
        <authorList>
            <person name="Munoz J.F."/>
            <person name="Gauthier G.M."/>
            <person name="Desjardins C.A."/>
            <person name="Gallo J.E."/>
            <person name="Holder J."/>
            <person name="Sullivan T.D."/>
            <person name="Marty A.J."/>
            <person name="Carmen J.C."/>
            <person name="Chen Z."/>
            <person name="Ding L."/>
            <person name="Gujja S."/>
            <person name="Magrini V."/>
            <person name="Misas E."/>
            <person name="Mitreva M."/>
            <person name="Priest M."/>
            <person name="Saif S."/>
            <person name="Whiston E.A."/>
            <person name="Young S."/>
            <person name="Zeng Q."/>
            <person name="Goldman W.E."/>
            <person name="Mardis E.R."/>
            <person name="Taylor J.W."/>
            <person name="McEwen J.G."/>
            <person name="Clay O.K."/>
            <person name="Klein B.S."/>
            <person name="Cuomo C.A."/>
        </authorList>
    </citation>
    <scope>NUCLEOTIDE SEQUENCE [LARGE SCALE GENOMIC DNA]</scope>
    <source>
        <strain evidence="12">UAMH 3008</strain>
    </source>
</reference>
<evidence type="ECO:0000259" key="10">
    <source>
        <dbReference type="Pfam" id="PF05649"/>
    </source>
</evidence>
<comment type="caution">
    <text evidence="11">The sequence shown here is derived from an EMBL/GenBank/DDBJ whole genome shotgun (WGS) entry which is preliminary data.</text>
</comment>
<dbReference type="PANTHER" id="PTHR11733:SF167">
    <property type="entry name" value="FI17812P1-RELATED"/>
    <property type="match status" value="1"/>
</dbReference>
<accession>A0A0G2I4I0</accession>
<keyword evidence="8" id="KW-0472">Membrane</keyword>
<dbReference type="PANTHER" id="PTHR11733">
    <property type="entry name" value="ZINC METALLOPROTEASE FAMILY M13 NEPRILYSIN-RELATED"/>
    <property type="match status" value="1"/>
</dbReference>
<dbReference type="GO" id="GO:0004222">
    <property type="term" value="F:metalloendopeptidase activity"/>
    <property type="evidence" value="ECO:0007669"/>
    <property type="project" value="InterPro"/>
</dbReference>
<dbReference type="VEuPathDB" id="FungiDB:EMCG_09017"/>
<keyword evidence="8" id="KW-1133">Transmembrane helix</keyword>
<dbReference type="InterPro" id="IPR042089">
    <property type="entry name" value="Peptidase_M13_dom_2"/>
</dbReference>
<dbReference type="SUPFAM" id="SSF55486">
    <property type="entry name" value="Metalloproteases ('zincins'), catalytic domain"/>
    <property type="match status" value="1"/>
</dbReference>
<dbReference type="InterPro" id="IPR024079">
    <property type="entry name" value="MetalloPept_cat_dom_sf"/>
</dbReference>
<evidence type="ECO:0000256" key="1">
    <source>
        <dbReference type="ARBA" id="ARBA00001947"/>
    </source>
</evidence>
<name>A0A0G2I4I0_9EURO</name>
<dbReference type="GO" id="GO:0046872">
    <property type="term" value="F:metal ion binding"/>
    <property type="evidence" value="ECO:0007669"/>
    <property type="project" value="UniProtKB-KW"/>
</dbReference>
<dbReference type="OrthoDB" id="6475849at2759"/>
<dbReference type="Pfam" id="PF01431">
    <property type="entry name" value="Peptidase_M13"/>
    <property type="match status" value="1"/>
</dbReference>
<keyword evidence="3" id="KW-0645">Protease</keyword>
<keyword evidence="5" id="KW-0378">Hydrolase</keyword>
<evidence type="ECO:0000256" key="2">
    <source>
        <dbReference type="ARBA" id="ARBA00007357"/>
    </source>
</evidence>
<organism evidence="11 12">
    <name type="scientific">[Emmonsia] crescens</name>
    <dbReference type="NCBI Taxonomy" id="73230"/>
    <lineage>
        <taxon>Eukaryota</taxon>
        <taxon>Fungi</taxon>
        <taxon>Dikarya</taxon>
        <taxon>Ascomycota</taxon>
        <taxon>Pezizomycotina</taxon>
        <taxon>Eurotiomycetes</taxon>
        <taxon>Eurotiomycetidae</taxon>
        <taxon>Onygenales</taxon>
        <taxon>Ajellomycetaceae</taxon>
        <taxon>Emergomyces</taxon>
    </lineage>
</organism>
<feature type="transmembrane region" description="Helical" evidence="8">
    <location>
        <begin position="52"/>
        <end position="75"/>
    </location>
</feature>
<dbReference type="GO" id="GO:0005886">
    <property type="term" value="C:plasma membrane"/>
    <property type="evidence" value="ECO:0007669"/>
    <property type="project" value="TreeGrafter"/>
</dbReference>
<dbReference type="AlphaFoldDB" id="A0A0G2I4I0"/>
<comment type="cofactor">
    <cofactor evidence="1">
        <name>Zn(2+)</name>
        <dbReference type="ChEBI" id="CHEBI:29105"/>
    </cofactor>
</comment>
<dbReference type="CDD" id="cd08662">
    <property type="entry name" value="M13"/>
    <property type="match status" value="1"/>
</dbReference>
<dbReference type="InterPro" id="IPR018497">
    <property type="entry name" value="Peptidase_M13_C"/>
</dbReference>
<dbReference type="Gene3D" id="3.40.390.10">
    <property type="entry name" value="Collagenase (Catalytic Domain)"/>
    <property type="match status" value="1"/>
</dbReference>
<sequence length="764" mass="86080">MANLYMYTDGERAFSEQHNPQQAYFDHQSSEKLDNGELGLNHVQKPKRGRSVIVLCVIVFMAYSFLQTVFVARWWNLGKSDSESFPTVSEVKECNSKRDRYETPVTELCLSPECIYASSTFLHNMHPNPNSIDPCTNFDQLVCGGFYEVDIPSDESFISTLNTVSDHTQTTLRHILEAPLANSGDENFIKLKTAYDTCMDKRTIEKIGASPLQKLVDNIKLEDGNENSLTDAILALIDIGVNYPVDFDVNADQTNPDMVLVYLSLSTPIGLPSPDRYNDTKTTVQYLEVMKKVLGNFGVSDAAAVVDFEKKLAEIQHSGRPSLKKYSLADAQALLPQIRLERIISTKAPRGYKAEQIAVSGAETIKGLSKILVNTPTPVLLAFLKWKVIQYRSGDIEDPKIMPYRQFVNILAGLDPNAFEERWEKCIPVVDADLGWILSKIFIEKAFSEEAKKFGDQIILDIKKVFMENLKNTAWISDEVRRLAIKKVGNIVQKIGYSTKSPDVRDAEDLKRWYRGLTVSDNFFENRVNAKKFLANRKWAKLGKPTDRAEWAMTMPTVNAYYNPPGNEIVFPAGIMQNPIFYHPSVPQYLTYGAFGAVGGHELTHAFDNTGRDYDQNGNKTDWWDDKTENEFKKRTNCFVDQYSNFTVTGPDGKKLHVKGEETLGENIADAGGLKAAFRAWKKRDVASPSKILPGFGKYTKEQLFFFSFGTVWCAKSTPERAATRIETDVHSPPYARILGTVANSPDFRAAFNCPVKEPTCNLW</sequence>
<dbReference type="Pfam" id="PF05649">
    <property type="entry name" value="Peptidase_M13_N"/>
    <property type="match status" value="1"/>
</dbReference>
<evidence type="ECO:0000256" key="4">
    <source>
        <dbReference type="ARBA" id="ARBA00022723"/>
    </source>
</evidence>
<dbReference type="Gene3D" id="1.10.1380.10">
    <property type="entry name" value="Neutral endopeptidase , domain2"/>
    <property type="match status" value="1"/>
</dbReference>
<feature type="domain" description="Peptidase M13 C-terminal" evidence="9">
    <location>
        <begin position="559"/>
        <end position="758"/>
    </location>
</feature>
<evidence type="ECO:0000313" key="11">
    <source>
        <dbReference type="EMBL" id="KKZ65150.1"/>
    </source>
</evidence>
<gene>
    <name evidence="11" type="ORF">EMCG_09017</name>
</gene>
<keyword evidence="8" id="KW-0812">Transmembrane</keyword>
<evidence type="ECO:0000256" key="8">
    <source>
        <dbReference type="SAM" id="Phobius"/>
    </source>
</evidence>
<keyword evidence="6" id="KW-0862">Zinc</keyword>